<dbReference type="GO" id="GO:0070043">
    <property type="term" value="F:rRNA (guanine-N7-)-methyltransferase activity"/>
    <property type="evidence" value="ECO:0007669"/>
    <property type="project" value="UniProtKB-UniRule"/>
</dbReference>
<organism evidence="7 8">
    <name type="scientific">Flavimobilis soli</name>
    <dbReference type="NCBI Taxonomy" id="442709"/>
    <lineage>
        <taxon>Bacteria</taxon>
        <taxon>Bacillati</taxon>
        <taxon>Actinomycetota</taxon>
        <taxon>Actinomycetes</taxon>
        <taxon>Micrococcales</taxon>
        <taxon>Jonesiaceae</taxon>
        <taxon>Flavimobilis</taxon>
    </lineage>
</organism>
<comment type="similarity">
    <text evidence="6">Belongs to the methyltransferase superfamily. RNA methyltransferase RsmG family.</text>
</comment>
<keyword evidence="1 6" id="KW-0963">Cytoplasm</keyword>
<dbReference type="InterPro" id="IPR029063">
    <property type="entry name" value="SAM-dependent_MTases_sf"/>
</dbReference>
<feature type="binding site" evidence="6">
    <location>
        <position position="65"/>
    </location>
    <ligand>
        <name>S-adenosyl-L-methionine</name>
        <dbReference type="ChEBI" id="CHEBI:59789"/>
    </ligand>
</feature>
<dbReference type="SUPFAM" id="SSF53335">
    <property type="entry name" value="S-adenosyl-L-methionine-dependent methyltransferases"/>
    <property type="match status" value="1"/>
</dbReference>
<dbReference type="Gene3D" id="3.40.50.150">
    <property type="entry name" value="Vaccinia Virus protein VP39"/>
    <property type="match status" value="1"/>
</dbReference>
<feature type="binding site" evidence="6">
    <location>
        <position position="70"/>
    </location>
    <ligand>
        <name>S-adenosyl-L-methionine</name>
        <dbReference type="ChEBI" id="CHEBI:59789"/>
    </ligand>
</feature>
<feature type="binding site" evidence="6">
    <location>
        <position position="131"/>
    </location>
    <ligand>
        <name>S-adenosyl-L-methionine</name>
        <dbReference type="ChEBI" id="CHEBI:59789"/>
    </ligand>
</feature>
<feature type="binding site" evidence="6">
    <location>
        <begin position="116"/>
        <end position="117"/>
    </location>
    <ligand>
        <name>S-adenosyl-L-methionine</name>
        <dbReference type="ChEBI" id="CHEBI:59789"/>
    </ligand>
</feature>
<comment type="function">
    <text evidence="6">Specifically methylates the N7 position of a guanine in 16S rRNA.</text>
</comment>
<evidence type="ECO:0000256" key="1">
    <source>
        <dbReference type="ARBA" id="ARBA00022490"/>
    </source>
</evidence>
<evidence type="ECO:0000256" key="2">
    <source>
        <dbReference type="ARBA" id="ARBA00022552"/>
    </source>
</evidence>
<dbReference type="GO" id="GO:0005829">
    <property type="term" value="C:cytosol"/>
    <property type="evidence" value="ECO:0007669"/>
    <property type="project" value="TreeGrafter"/>
</dbReference>
<evidence type="ECO:0000256" key="5">
    <source>
        <dbReference type="ARBA" id="ARBA00022691"/>
    </source>
</evidence>
<keyword evidence="8" id="KW-1185">Reference proteome</keyword>
<keyword evidence="2 6" id="KW-0698">rRNA processing</keyword>
<protein>
    <recommendedName>
        <fullName evidence="6">Ribosomal RNA small subunit methyltransferase G</fullName>
        <ecNumber evidence="6">2.1.1.-</ecNumber>
    </recommendedName>
    <alternativeName>
        <fullName evidence="6">16S rRNA 7-methylguanosine methyltransferase</fullName>
        <shortName evidence="6">16S rRNA m7G methyltransferase</shortName>
    </alternativeName>
</protein>
<dbReference type="CDD" id="cd02440">
    <property type="entry name" value="AdoMet_MTases"/>
    <property type="match status" value="1"/>
</dbReference>
<evidence type="ECO:0000313" key="7">
    <source>
        <dbReference type="EMBL" id="PFG36906.1"/>
    </source>
</evidence>
<dbReference type="HAMAP" id="MF_00074">
    <property type="entry name" value="16SrRNA_methyltr_G"/>
    <property type="match status" value="1"/>
</dbReference>
<dbReference type="AlphaFoldDB" id="A0A2A9EE47"/>
<dbReference type="PANTHER" id="PTHR31760">
    <property type="entry name" value="S-ADENOSYL-L-METHIONINE-DEPENDENT METHYLTRANSFERASES SUPERFAMILY PROTEIN"/>
    <property type="match status" value="1"/>
</dbReference>
<comment type="caution">
    <text evidence="6">Lacks conserved residue(s) required for the propagation of feature annotation.</text>
</comment>
<keyword evidence="5 6" id="KW-0949">S-adenosyl-L-methionine</keyword>
<reference evidence="7 8" key="1">
    <citation type="submission" date="2017-10" db="EMBL/GenBank/DDBJ databases">
        <title>Sequencing the genomes of 1000 actinobacteria strains.</title>
        <authorList>
            <person name="Klenk H.-P."/>
        </authorList>
    </citation>
    <scope>NUCLEOTIDE SEQUENCE [LARGE SCALE GENOMIC DNA]</scope>
    <source>
        <strain evidence="7 8">DSM 21574</strain>
    </source>
</reference>
<dbReference type="NCBIfam" id="TIGR00138">
    <property type="entry name" value="rsmG_gidB"/>
    <property type="match status" value="1"/>
</dbReference>
<dbReference type="Pfam" id="PF02527">
    <property type="entry name" value="GidB"/>
    <property type="match status" value="1"/>
</dbReference>
<sequence>MGAVRTYFGSAFAAVAEFHEMLMKHGEERGLIGPRELDRLWTRHLLNSAAVVPFLPASGSIVDLGSGAGLPGIVVAAMLPEAQVVLIEPMERRCTWLSEVIERLGLENAEVRRGRAEEFHGAFEADAVTARAVAALDKLGRWAFPLLERGGVLVALKGRSAADEIETATKVLRRYGATDAEVLAAGTLPGVPTTTVVRATRTR</sequence>
<comment type="subcellular location">
    <subcellularLocation>
        <location evidence="6">Cytoplasm</location>
    </subcellularLocation>
</comment>
<proteinExistence type="inferred from homology"/>
<evidence type="ECO:0000256" key="4">
    <source>
        <dbReference type="ARBA" id="ARBA00022679"/>
    </source>
</evidence>
<dbReference type="PANTHER" id="PTHR31760:SF0">
    <property type="entry name" value="S-ADENOSYL-L-METHIONINE-DEPENDENT METHYLTRANSFERASES SUPERFAMILY PROTEIN"/>
    <property type="match status" value="1"/>
</dbReference>
<accession>A0A2A9EE47</accession>
<comment type="caution">
    <text evidence="7">The sequence shown here is derived from an EMBL/GenBank/DDBJ whole genome shotgun (WGS) entry which is preliminary data.</text>
</comment>
<evidence type="ECO:0000256" key="3">
    <source>
        <dbReference type="ARBA" id="ARBA00022603"/>
    </source>
</evidence>
<dbReference type="Proteomes" id="UP000221394">
    <property type="component" value="Unassembled WGS sequence"/>
</dbReference>
<dbReference type="OrthoDB" id="9808773at2"/>
<name>A0A2A9EE47_9MICO</name>
<keyword evidence="3 6" id="KW-0489">Methyltransferase</keyword>
<evidence type="ECO:0000313" key="8">
    <source>
        <dbReference type="Proteomes" id="UP000221394"/>
    </source>
</evidence>
<keyword evidence="4 6" id="KW-0808">Transferase</keyword>
<dbReference type="EC" id="2.1.1.-" evidence="6"/>
<evidence type="ECO:0000256" key="6">
    <source>
        <dbReference type="HAMAP-Rule" id="MF_00074"/>
    </source>
</evidence>
<dbReference type="InterPro" id="IPR003682">
    <property type="entry name" value="rRNA_ssu_MeTfrase_G"/>
</dbReference>
<gene>
    <name evidence="6" type="primary">rsmG</name>
    <name evidence="7" type="ORF">ATL41_1649</name>
</gene>
<dbReference type="EMBL" id="PDJH01000001">
    <property type="protein sequence ID" value="PFG36906.1"/>
    <property type="molecule type" value="Genomic_DNA"/>
</dbReference>